<dbReference type="AlphaFoldDB" id="A0A6J7XT67"/>
<accession>A0A6J7XT67</accession>
<dbReference type="InterPro" id="IPR047703">
    <property type="entry name" value="SCO2322-like"/>
</dbReference>
<name>A0A6J7XT67_9ZZZZ</name>
<reference evidence="1" key="1">
    <citation type="submission" date="2020-05" db="EMBL/GenBank/DDBJ databases">
        <authorList>
            <person name="Chiriac C."/>
            <person name="Salcher M."/>
            <person name="Ghai R."/>
            <person name="Kavagutti S V."/>
        </authorList>
    </citation>
    <scope>NUCLEOTIDE SEQUENCE</scope>
</reference>
<sequence>MKKITLPISLLLVISASLFLPSSANAANTGWRYWGYFQAAPGATQWTAAMTGPTVNVKNGSVEGWAFTFSGDVIPDAATPIIAPSFKSICGQTKAVKNKKRIGLVIDFGPKSIRPDGEVAPKTMTRCVVVPINALGIDVLGKVAKIRANASGLICGIRHFPLKECGVEIPTPATL</sequence>
<dbReference type="EMBL" id="CAFBSG010000001">
    <property type="protein sequence ID" value="CAB5239007.1"/>
    <property type="molecule type" value="Genomic_DNA"/>
</dbReference>
<proteinExistence type="predicted"/>
<dbReference type="NCBIfam" id="NF040672">
    <property type="entry name" value="SCO2322_fam"/>
    <property type="match status" value="1"/>
</dbReference>
<organism evidence="1">
    <name type="scientific">freshwater metagenome</name>
    <dbReference type="NCBI Taxonomy" id="449393"/>
    <lineage>
        <taxon>unclassified sequences</taxon>
        <taxon>metagenomes</taxon>
        <taxon>ecological metagenomes</taxon>
    </lineage>
</organism>
<gene>
    <name evidence="1" type="ORF">UFOPK3554_00027</name>
</gene>
<evidence type="ECO:0000313" key="1">
    <source>
        <dbReference type="EMBL" id="CAB5239007.1"/>
    </source>
</evidence>
<protein>
    <submittedName>
        <fullName evidence="1">Unannotated protein</fullName>
    </submittedName>
</protein>